<evidence type="ECO:0000256" key="3">
    <source>
        <dbReference type="ARBA" id="ARBA00023067"/>
    </source>
</evidence>
<dbReference type="EMBL" id="QPJY01000008">
    <property type="protein sequence ID" value="RCX28032.1"/>
    <property type="molecule type" value="Genomic_DNA"/>
</dbReference>
<dbReference type="SMART" id="SM00411">
    <property type="entry name" value="BHL"/>
    <property type="match status" value="1"/>
</dbReference>
<evidence type="ECO:0000256" key="5">
    <source>
        <dbReference type="RuleBase" id="RU003939"/>
    </source>
</evidence>
<dbReference type="AlphaFoldDB" id="A0A369C237"/>
<keyword evidence="7" id="KW-1185">Reference proteome</keyword>
<dbReference type="GO" id="GO:0005829">
    <property type="term" value="C:cytosol"/>
    <property type="evidence" value="ECO:0007669"/>
    <property type="project" value="TreeGrafter"/>
</dbReference>
<evidence type="ECO:0000313" key="7">
    <source>
        <dbReference type="Proteomes" id="UP000252707"/>
    </source>
</evidence>
<dbReference type="RefSeq" id="WP_114280453.1">
    <property type="nucleotide sequence ID" value="NZ_QPJY01000008.1"/>
</dbReference>
<comment type="function">
    <text evidence="1">Histone-like DNA-binding protein which is capable of wrapping DNA to stabilize it, and thus to prevent its denaturation under extreme environmental conditions.</text>
</comment>
<comment type="caution">
    <text evidence="6">The sequence shown here is derived from an EMBL/GenBank/DDBJ whole genome shotgun (WGS) entry which is preliminary data.</text>
</comment>
<dbReference type="CDD" id="cd13831">
    <property type="entry name" value="HU"/>
    <property type="match status" value="1"/>
</dbReference>
<dbReference type="Pfam" id="PF00216">
    <property type="entry name" value="Bac_DNA_binding"/>
    <property type="match status" value="1"/>
</dbReference>
<reference evidence="6 7" key="1">
    <citation type="submission" date="2018-07" db="EMBL/GenBank/DDBJ databases">
        <title>Genomic Encyclopedia of Type Strains, Phase IV (KMG-IV): sequencing the most valuable type-strain genomes for metagenomic binning, comparative biology and taxonomic classification.</title>
        <authorList>
            <person name="Goeker M."/>
        </authorList>
    </citation>
    <scope>NUCLEOTIDE SEQUENCE [LARGE SCALE GENOMIC DNA]</scope>
    <source>
        <strain evidence="6 7">DSM 26407</strain>
    </source>
</reference>
<dbReference type="InterPro" id="IPR000119">
    <property type="entry name" value="Hist_DNA-bd"/>
</dbReference>
<evidence type="ECO:0000256" key="2">
    <source>
        <dbReference type="ARBA" id="ARBA00010529"/>
    </source>
</evidence>
<dbReference type="PANTHER" id="PTHR33175:SF3">
    <property type="entry name" value="DNA-BINDING PROTEIN HU-BETA"/>
    <property type="match status" value="1"/>
</dbReference>
<evidence type="ECO:0000313" key="6">
    <source>
        <dbReference type="EMBL" id="RCX28032.1"/>
    </source>
</evidence>
<comment type="similarity">
    <text evidence="2 5">Belongs to the bacterial histone-like protein family.</text>
</comment>
<name>A0A369C237_9GAMM</name>
<dbReference type="GO" id="GO:0030261">
    <property type="term" value="P:chromosome condensation"/>
    <property type="evidence" value="ECO:0007669"/>
    <property type="project" value="UniProtKB-KW"/>
</dbReference>
<keyword evidence="3" id="KW-0226">DNA condensation</keyword>
<dbReference type="GO" id="GO:0003677">
    <property type="term" value="F:DNA binding"/>
    <property type="evidence" value="ECO:0007669"/>
    <property type="project" value="UniProtKB-KW"/>
</dbReference>
<evidence type="ECO:0000256" key="1">
    <source>
        <dbReference type="ARBA" id="ARBA00003819"/>
    </source>
</evidence>
<dbReference type="SUPFAM" id="SSF47729">
    <property type="entry name" value="IHF-like DNA-binding proteins"/>
    <property type="match status" value="1"/>
</dbReference>
<protein>
    <submittedName>
        <fullName evidence="6">DNA-binding protein HU-beta</fullName>
    </submittedName>
</protein>
<dbReference type="OrthoDB" id="9799835at2"/>
<dbReference type="GO" id="GO:0030527">
    <property type="term" value="F:structural constituent of chromatin"/>
    <property type="evidence" value="ECO:0007669"/>
    <property type="project" value="InterPro"/>
</dbReference>
<dbReference type="InterPro" id="IPR010992">
    <property type="entry name" value="IHF-like_DNA-bd_dom_sf"/>
</dbReference>
<dbReference type="PANTHER" id="PTHR33175">
    <property type="entry name" value="DNA-BINDING PROTEIN HU"/>
    <property type="match status" value="1"/>
</dbReference>
<gene>
    <name evidence="6" type="ORF">DFQ59_10860</name>
</gene>
<keyword evidence="4 6" id="KW-0238">DNA-binding</keyword>
<dbReference type="Gene3D" id="4.10.520.10">
    <property type="entry name" value="IHF-like DNA-binding proteins"/>
    <property type="match status" value="1"/>
</dbReference>
<organism evidence="6 7">
    <name type="scientific">Thioalbus denitrificans</name>
    <dbReference type="NCBI Taxonomy" id="547122"/>
    <lineage>
        <taxon>Bacteria</taxon>
        <taxon>Pseudomonadati</taxon>
        <taxon>Pseudomonadota</taxon>
        <taxon>Gammaproteobacteria</taxon>
        <taxon>Chromatiales</taxon>
        <taxon>Ectothiorhodospiraceae</taxon>
        <taxon>Thioalbus</taxon>
    </lineage>
</organism>
<proteinExistence type="inferred from homology"/>
<sequence>MTVKKSDLVYAVSLKASIDQVLARDVVDAVLETITQSLTRGDTVAINRFGKFDVREREARVARNPRTGQAMEIPTRRVVAFIPGSSLKEAVR</sequence>
<accession>A0A369C237</accession>
<dbReference type="Proteomes" id="UP000252707">
    <property type="component" value="Unassembled WGS sequence"/>
</dbReference>
<evidence type="ECO:0000256" key="4">
    <source>
        <dbReference type="ARBA" id="ARBA00023125"/>
    </source>
</evidence>
<dbReference type="PRINTS" id="PR01727">
    <property type="entry name" value="DNABINDINGHU"/>
</dbReference>